<name>A0A401G4D9_9BACT</name>
<evidence type="ECO:0000313" key="3">
    <source>
        <dbReference type="Proteomes" id="UP000288096"/>
    </source>
</evidence>
<keyword evidence="1" id="KW-0732">Signal</keyword>
<gene>
    <name evidence="2" type="ORF">DENIS_5124</name>
</gene>
<reference evidence="3" key="1">
    <citation type="submission" date="2017-11" db="EMBL/GenBank/DDBJ databases">
        <authorList>
            <person name="Watanabe M."/>
            <person name="Kojima H."/>
        </authorList>
    </citation>
    <scope>NUCLEOTIDE SEQUENCE [LARGE SCALE GENOMIC DNA]</scope>
    <source>
        <strain evidence="3">Tokyo 01</strain>
    </source>
</reference>
<evidence type="ECO:0000256" key="1">
    <source>
        <dbReference type="SAM" id="SignalP"/>
    </source>
</evidence>
<feature type="chain" id="PRO_5019547816" description="Bulb-type lectin domain-containing protein" evidence="1">
    <location>
        <begin position="26"/>
        <end position="206"/>
    </location>
</feature>
<proteinExistence type="predicted"/>
<evidence type="ECO:0008006" key="4">
    <source>
        <dbReference type="Google" id="ProtNLM"/>
    </source>
</evidence>
<dbReference type="EMBL" id="BEXT01000001">
    <property type="protein sequence ID" value="GBC64107.1"/>
    <property type="molecule type" value="Genomic_DNA"/>
</dbReference>
<protein>
    <recommendedName>
        <fullName evidence="4">Bulb-type lectin domain-containing protein</fullName>
    </recommendedName>
</protein>
<keyword evidence="3" id="KW-1185">Reference proteome</keyword>
<comment type="caution">
    <text evidence="2">The sequence shown here is derived from an EMBL/GenBank/DDBJ whole genome shotgun (WGS) entry which is preliminary data.</text>
</comment>
<evidence type="ECO:0000313" key="2">
    <source>
        <dbReference type="EMBL" id="GBC64107.1"/>
    </source>
</evidence>
<dbReference type="AlphaFoldDB" id="A0A401G4D9"/>
<dbReference type="RefSeq" id="WP_124331107.1">
    <property type="nucleotide sequence ID" value="NZ_BEXT01000001.1"/>
</dbReference>
<reference evidence="3" key="2">
    <citation type="submission" date="2019-01" db="EMBL/GenBank/DDBJ databases">
        <title>Genome sequence of Desulfonema ishimotonii strain Tokyo 01.</title>
        <authorList>
            <person name="Fukui M."/>
        </authorList>
    </citation>
    <scope>NUCLEOTIDE SEQUENCE [LARGE SCALE GENOMIC DNA]</scope>
    <source>
        <strain evidence="3">Tokyo 01</strain>
    </source>
</reference>
<feature type="signal peptide" evidence="1">
    <location>
        <begin position="1"/>
        <end position="25"/>
    </location>
</feature>
<sequence>MKIKFAKHQLMVLILSLVFPFAAHAGDPAGWWTSNSGSKVHIWANMQQLVITIQPAGGQQYKYQGWWTRFSDNFSYQVPGLGNHTCGFASNNSNVIYVRAPNGGIYTWTRGIQNTVKKKSAGISGTWRSSTGSTIQLTGNNKQVFLTFITANGARLQAAGRWLSGYKFDYSVAGYAGVAECTVDQNNWNIIYCSYKGKWSTWNKIQ</sequence>
<dbReference type="Proteomes" id="UP000288096">
    <property type="component" value="Unassembled WGS sequence"/>
</dbReference>
<accession>A0A401G4D9</accession>
<organism evidence="2 3">
    <name type="scientific">Desulfonema ishimotonii</name>
    <dbReference type="NCBI Taxonomy" id="45657"/>
    <lineage>
        <taxon>Bacteria</taxon>
        <taxon>Pseudomonadati</taxon>
        <taxon>Thermodesulfobacteriota</taxon>
        <taxon>Desulfobacteria</taxon>
        <taxon>Desulfobacterales</taxon>
        <taxon>Desulfococcaceae</taxon>
        <taxon>Desulfonema</taxon>
    </lineage>
</organism>